<reference evidence="1 2" key="1">
    <citation type="journal article" date="2012" name="J. Bacteriol.">
        <title>Genome sequence of a novel nicotine-degrading strain, Pseudomonas geniculata N1.</title>
        <authorList>
            <person name="Tang H."/>
            <person name="Yu H."/>
            <person name="Tai C."/>
            <person name="Huang K."/>
            <person name="Liu Y."/>
            <person name="Wang L."/>
            <person name="Yao Y."/>
            <person name="Wu G."/>
            <person name="Xu P."/>
        </authorList>
    </citation>
    <scope>NUCLEOTIDE SEQUENCE [LARGE SCALE GENOMIC DNA]</scope>
    <source>
        <strain evidence="1 2">N1</strain>
    </source>
</reference>
<gene>
    <name evidence="1" type="ORF">W7K_17925</name>
</gene>
<comment type="caution">
    <text evidence="1">The sequence shown here is derived from an EMBL/GenBank/DDBJ whole genome shotgun (WGS) entry which is preliminary data.</text>
</comment>
<dbReference type="RefSeq" id="WP_010481646.1">
    <property type="nucleotide sequence ID" value="NZ_AJLO02000039.1"/>
</dbReference>
<organism evidence="1 2">
    <name type="scientific">Stenotrophomonas geniculata N1</name>
    <dbReference type="NCBI Taxonomy" id="1167641"/>
    <lineage>
        <taxon>Bacteria</taxon>
        <taxon>Pseudomonadati</taxon>
        <taxon>Pseudomonadota</taxon>
        <taxon>Gammaproteobacteria</taxon>
        <taxon>Lysobacterales</taxon>
        <taxon>Lysobacteraceae</taxon>
        <taxon>Stenotrophomonas</taxon>
    </lineage>
</organism>
<dbReference type="InterPro" id="IPR006498">
    <property type="entry name" value="Tail_tube"/>
</dbReference>
<evidence type="ECO:0000313" key="2">
    <source>
        <dbReference type="Proteomes" id="UP000036890"/>
    </source>
</evidence>
<proteinExistence type="predicted"/>
<sequence>MALPSKLKNLNLFNDGMSYIGQVTEFKLPTLTRKMEEYRAGGMLGPIDVDLGQEKIEAEWKCGGLMLDVLRQYGAVSHNAVQLRFAGGYQREDSGEVDAVEIVIRGRHTEIDAGTGKVGDDTEFSVKTSASYYKLTVNGRTEIEIDLVGMVFMVNGVDRQSALRRAIGA</sequence>
<name>A0A0L8A620_9GAMM</name>
<dbReference type="Pfam" id="PF04985">
    <property type="entry name" value="Phage_tube"/>
    <property type="match status" value="1"/>
</dbReference>
<dbReference type="OrthoDB" id="3078668at2"/>
<dbReference type="Proteomes" id="UP000036890">
    <property type="component" value="Unassembled WGS sequence"/>
</dbReference>
<dbReference type="EMBL" id="AJLO02000039">
    <property type="protein sequence ID" value="KOE97837.1"/>
    <property type="molecule type" value="Genomic_DNA"/>
</dbReference>
<dbReference type="NCBIfam" id="TIGR01611">
    <property type="entry name" value="tail_tube"/>
    <property type="match status" value="1"/>
</dbReference>
<protein>
    <submittedName>
        <fullName evidence="1">Major tail tube protein</fullName>
    </submittedName>
</protein>
<dbReference type="AlphaFoldDB" id="A0A0L8A620"/>
<accession>A0A0L8A620</accession>
<evidence type="ECO:0000313" key="1">
    <source>
        <dbReference type="EMBL" id="KOE97837.1"/>
    </source>
</evidence>